<feature type="transmembrane region" description="Helical" evidence="13">
    <location>
        <begin position="96"/>
        <end position="116"/>
    </location>
</feature>
<comment type="function">
    <text evidence="1">Efflux system for nickel and cobalt.</text>
</comment>
<evidence type="ECO:0000256" key="4">
    <source>
        <dbReference type="ARBA" id="ARBA00022448"/>
    </source>
</evidence>
<comment type="caution">
    <text evidence="15">The sequence shown here is derived from an EMBL/GenBank/DDBJ whole genome shotgun (WGS) entry which is preliminary data.</text>
</comment>
<comment type="subcellular location">
    <subcellularLocation>
        <location evidence="2 13">Cell membrane</location>
        <topology evidence="2 13">Multi-pass membrane protein</topology>
    </subcellularLocation>
</comment>
<evidence type="ECO:0000256" key="9">
    <source>
        <dbReference type="ARBA" id="ARBA00023065"/>
    </source>
</evidence>
<feature type="transmembrane region" description="Helical" evidence="13">
    <location>
        <begin position="20"/>
        <end position="39"/>
    </location>
</feature>
<feature type="transmembrane region" description="Helical" evidence="13">
    <location>
        <begin position="234"/>
        <end position="256"/>
    </location>
</feature>
<sequence length="261" mass="27086">MNGLNDLDQRLLALFDNSTLFWLALVVAVGVGAAHAVAPGHGKSITAAYLVGTHGRYRDALRLGVIVAVMHTFSVLVLALVWTAFSGAASLGTTTITAGLQVLAGLVVIGVGAHLIRRHLRRRHAHAHDHHHGHAHDHSHDHHHHHHDETVDPWSRRGLVALGLSGGLLPSPSAFLILVSGLLTGRAVGAVVIVLAFGAGMALTLTGVGVLTIRGQALLAGQSRRWALLSSVSAWTPAIAGVAVCLGGCLYVAAAVSTLTA</sequence>
<keyword evidence="9" id="KW-0406">Ion transport</keyword>
<dbReference type="GO" id="GO:0015099">
    <property type="term" value="F:nickel cation transmembrane transporter activity"/>
    <property type="evidence" value="ECO:0007669"/>
    <property type="project" value="UniProtKB-UniRule"/>
</dbReference>
<dbReference type="GO" id="GO:0046583">
    <property type="term" value="F:monoatomic cation efflux transmembrane transporter activity"/>
    <property type="evidence" value="ECO:0007669"/>
    <property type="project" value="TreeGrafter"/>
</dbReference>
<dbReference type="GO" id="GO:0010045">
    <property type="term" value="P:response to nickel cation"/>
    <property type="evidence" value="ECO:0007669"/>
    <property type="project" value="TreeGrafter"/>
</dbReference>
<dbReference type="AlphaFoldDB" id="A0A9X0I4P7"/>
<evidence type="ECO:0000313" key="15">
    <source>
        <dbReference type="EMBL" id="KUJ46818.1"/>
    </source>
</evidence>
<keyword evidence="5" id="KW-1003">Cell membrane</keyword>
<evidence type="ECO:0000256" key="8">
    <source>
        <dbReference type="ARBA" id="ARBA00022989"/>
    </source>
</evidence>
<evidence type="ECO:0000256" key="14">
    <source>
        <dbReference type="SAM" id="MobiDB-lite"/>
    </source>
</evidence>
<dbReference type="GO" id="GO:0032025">
    <property type="term" value="P:response to cobalt ion"/>
    <property type="evidence" value="ECO:0007669"/>
    <property type="project" value="TreeGrafter"/>
</dbReference>
<keyword evidence="12" id="KW-0170">Cobalt</keyword>
<keyword evidence="6" id="KW-0533">Nickel</keyword>
<dbReference type="RefSeq" id="WP_013736434.1">
    <property type="nucleotide sequence ID" value="NZ_LMWI01000002.1"/>
</dbReference>
<keyword evidence="10" id="KW-0921">Nickel transport</keyword>
<accession>A0A9X0I4P7</accession>
<evidence type="ECO:0000256" key="6">
    <source>
        <dbReference type="ARBA" id="ARBA00022596"/>
    </source>
</evidence>
<dbReference type="OMA" id="WMIWRTW"/>
<feature type="region of interest" description="Disordered" evidence="14">
    <location>
        <begin position="126"/>
        <end position="150"/>
    </location>
</feature>
<dbReference type="Proteomes" id="UP000053246">
    <property type="component" value="Unassembled WGS sequence"/>
</dbReference>
<feature type="transmembrane region" description="Helical" evidence="13">
    <location>
        <begin position="189"/>
        <end position="213"/>
    </location>
</feature>
<keyword evidence="8 13" id="KW-1133">Transmembrane helix</keyword>
<dbReference type="InterPro" id="IPR051224">
    <property type="entry name" value="NiCoT_RcnA"/>
</dbReference>
<evidence type="ECO:0000313" key="16">
    <source>
        <dbReference type="Proteomes" id="UP000053246"/>
    </source>
</evidence>
<keyword evidence="16" id="KW-1185">Reference proteome</keyword>
<evidence type="ECO:0000256" key="5">
    <source>
        <dbReference type="ARBA" id="ARBA00022475"/>
    </source>
</evidence>
<comment type="similarity">
    <text evidence="13">Belongs to the NiCoT transporter (TC 2.A.52) family.</text>
</comment>
<dbReference type="GO" id="GO:0006824">
    <property type="term" value="P:cobalt ion transport"/>
    <property type="evidence" value="ECO:0007669"/>
    <property type="project" value="UniProtKB-KW"/>
</dbReference>
<dbReference type="Pfam" id="PF03824">
    <property type="entry name" value="NicO"/>
    <property type="match status" value="1"/>
</dbReference>
<dbReference type="PANTHER" id="PTHR40659:SF1">
    <property type="entry name" value="NICKEL_COBALT EFFLUX SYSTEM RCNA"/>
    <property type="match status" value="1"/>
</dbReference>
<evidence type="ECO:0000256" key="2">
    <source>
        <dbReference type="ARBA" id="ARBA00004651"/>
    </source>
</evidence>
<evidence type="ECO:0000256" key="3">
    <source>
        <dbReference type="ARBA" id="ARBA00022426"/>
    </source>
</evidence>
<dbReference type="GO" id="GO:0005886">
    <property type="term" value="C:plasma membrane"/>
    <property type="evidence" value="ECO:0007669"/>
    <property type="project" value="UniProtKB-SubCell"/>
</dbReference>
<organism evidence="15 16">
    <name type="scientific">Micromonospora maris</name>
    <dbReference type="NCBI Taxonomy" id="1003110"/>
    <lineage>
        <taxon>Bacteria</taxon>
        <taxon>Bacillati</taxon>
        <taxon>Actinomycetota</taxon>
        <taxon>Actinomycetes</taxon>
        <taxon>Micromonosporales</taxon>
        <taxon>Micromonosporaceae</taxon>
        <taxon>Micromonospora</taxon>
    </lineage>
</organism>
<keyword evidence="4 13" id="KW-0813">Transport</keyword>
<feature type="transmembrane region" description="Helical" evidence="13">
    <location>
        <begin position="159"/>
        <end position="183"/>
    </location>
</feature>
<evidence type="ECO:0000256" key="12">
    <source>
        <dbReference type="ARBA" id="ARBA00023285"/>
    </source>
</evidence>
<evidence type="ECO:0000256" key="1">
    <source>
        <dbReference type="ARBA" id="ARBA00002510"/>
    </source>
</evidence>
<feature type="compositionally biased region" description="Basic residues" evidence="14">
    <location>
        <begin position="126"/>
        <end position="146"/>
    </location>
</feature>
<keyword evidence="7 13" id="KW-0812">Transmembrane</keyword>
<protein>
    <recommendedName>
        <fullName evidence="13">Nickel/cobalt efflux system</fullName>
    </recommendedName>
</protein>
<keyword evidence="3" id="KW-0171">Cobalt transport</keyword>
<dbReference type="EMBL" id="LMWI01000002">
    <property type="protein sequence ID" value="KUJ46818.1"/>
    <property type="molecule type" value="Genomic_DNA"/>
</dbReference>
<dbReference type="InterPro" id="IPR011541">
    <property type="entry name" value="Ni/Co_transpt_high_affinity"/>
</dbReference>
<dbReference type="PANTHER" id="PTHR40659">
    <property type="entry name" value="NICKEL/COBALT EFFLUX SYSTEM RCNA"/>
    <property type="match status" value="1"/>
</dbReference>
<gene>
    <name evidence="15" type="ORF">ADL17_28575</name>
</gene>
<feature type="transmembrane region" description="Helical" evidence="13">
    <location>
        <begin position="60"/>
        <end position="84"/>
    </location>
</feature>
<evidence type="ECO:0000256" key="11">
    <source>
        <dbReference type="ARBA" id="ARBA00023136"/>
    </source>
</evidence>
<evidence type="ECO:0000256" key="13">
    <source>
        <dbReference type="RuleBase" id="RU362101"/>
    </source>
</evidence>
<evidence type="ECO:0000256" key="10">
    <source>
        <dbReference type="ARBA" id="ARBA00023112"/>
    </source>
</evidence>
<evidence type="ECO:0000256" key="7">
    <source>
        <dbReference type="ARBA" id="ARBA00022692"/>
    </source>
</evidence>
<reference evidence="15 16" key="1">
    <citation type="submission" date="2015-10" db="EMBL/GenBank/DDBJ databases">
        <authorList>
            <person name="Ju K.-S."/>
            <person name="Doroghazi J.R."/>
            <person name="Metcalf W.W."/>
        </authorList>
    </citation>
    <scope>NUCLEOTIDE SEQUENCE [LARGE SCALE GENOMIC DNA]</scope>
    <source>
        <strain evidence="15 16">NRRL B-24793</strain>
    </source>
</reference>
<keyword evidence="11 13" id="KW-0472">Membrane</keyword>
<proteinExistence type="inferred from homology"/>
<name>A0A9X0I4P7_9ACTN</name>